<reference evidence="3" key="1">
    <citation type="journal article" date="2019" name="Int. J. Syst. Evol. Microbiol.">
        <title>The Global Catalogue of Microorganisms (GCM) 10K type strain sequencing project: providing services to taxonomists for standard genome sequencing and annotation.</title>
        <authorList>
            <consortium name="The Broad Institute Genomics Platform"/>
            <consortium name="The Broad Institute Genome Sequencing Center for Infectious Disease"/>
            <person name="Wu L."/>
            <person name="Ma J."/>
        </authorList>
    </citation>
    <scope>NUCLEOTIDE SEQUENCE [LARGE SCALE GENOMIC DNA]</scope>
    <source>
        <strain evidence="3">KCTC 42986</strain>
    </source>
</reference>
<feature type="chain" id="PRO_5046162673" description="Toxin co-regulated pilus biosynthesis protein Q C-terminal domain-containing protein" evidence="1">
    <location>
        <begin position="21"/>
        <end position="330"/>
    </location>
</feature>
<sequence>MKRTFLAIAITAVLSTSAQAAFTVDEDAPHITAVAPAPIPRQIEKAADISFDVTFVPSHSWINFGGTRVLKENVDEMKASDEIKIVTYRTANSNANIQKLRGQAIKNWLSTNGIPASKIVVTNEIETLAPSDPSANTAVVTLIQARISAPSYATTAPRYLKTSYVAPTASISATPSTPKPTDSTKSSGLIDDRMKLTLAQKIISMSQNKLIKPEDAVNMLAEILKMQDQIPASAREAVMTDPAPPLILVDLPRAWILDGKKTLHDNVQAWAKIAKWDLPVWSSTTAFQISDATLNGTFLDVIGQLANAVPTLDFKANRTMRTLSVQDARK</sequence>
<dbReference type="EMBL" id="JBHRTP010000091">
    <property type="protein sequence ID" value="MFC3110935.1"/>
    <property type="molecule type" value="Genomic_DNA"/>
</dbReference>
<feature type="signal peptide" evidence="1">
    <location>
        <begin position="1"/>
        <end position="20"/>
    </location>
</feature>
<proteinExistence type="predicted"/>
<keyword evidence="1" id="KW-0732">Signal</keyword>
<evidence type="ECO:0008006" key="4">
    <source>
        <dbReference type="Google" id="ProtNLM"/>
    </source>
</evidence>
<dbReference type="Proteomes" id="UP001595530">
    <property type="component" value="Unassembled WGS sequence"/>
</dbReference>
<name>A0ABV7FAI9_9BURK</name>
<keyword evidence="3" id="KW-1185">Reference proteome</keyword>
<gene>
    <name evidence="2" type="ORF">ACFOFO_23770</name>
</gene>
<evidence type="ECO:0000313" key="3">
    <source>
        <dbReference type="Proteomes" id="UP001595530"/>
    </source>
</evidence>
<protein>
    <recommendedName>
        <fullName evidence="4">Toxin co-regulated pilus biosynthesis protein Q C-terminal domain-containing protein</fullName>
    </recommendedName>
</protein>
<dbReference type="RefSeq" id="WP_390329710.1">
    <property type="nucleotide sequence ID" value="NZ_JBHRTP010000091.1"/>
</dbReference>
<evidence type="ECO:0000313" key="2">
    <source>
        <dbReference type="EMBL" id="MFC3110935.1"/>
    </source>
</evidence>
<organism evidence="2 3">
    <name type="scientific">Undibacterium arcticum</name>
    <dbReference type="NCBI Taxonomy" id="1762892"/>
    <lineage>
        <taxon>Bacteria</taxon>
        <taxon>Pseudomonadati</taxon>
        <taxon>Pseudomonadota</taxon>
        <taxon>Betaproteobacteria</taxon>
        <taxon>Burkholderiales</taxon>
        <taxon>Oxalobacteraceae</taxon>
        <taxon>Undibacterium</taxon>
    </lineage>
</organism>
<evidence type="ECO:0000256" key="1">
    <source>
        <dbReference type="SAM" id="SignalP"/>
    </source>
</evidence>
<accession>A0ABV7FAI9</accession>
<comment type="caution">
    <text evidence="2">The sequence shown here is derived from an EMBL/GenBank/DDBJ whole genome shotgun (WGS) entry which is preliminary data.</text>
</comment>